<dbReference type="AlphaFoldDB" id="A0A955L1E8"/>
<evidence type="ECO:0000313" key="2">
    <source>
        <dbReference type="EMBL" id="MCA9380420.1"/>
    </source>
</evidence>
<keyword evidence="1" id="KW-0812">Transmembrane</keyword>
<keyword evidence="1" id="KW-1133">Transmembrane helix</keyword>
<name>A0A955L1E8_9BACT</name>
<comment type="caution">
    <text evidence="2">The sequence shown here is derived from an EMBL/GenBank/DDBJ whole genome shotgun (WGS) entry which is preliminary data.</text>
</comment>
<evidence type="ECO:0000313" key="3">
    <source>
        <dbReference type="Proteomes" id="UP000745577"/>
    </source>
</evidence>
<feature type="transmembrane region" description="Helical" evidence="1">
    <location>
        <begin position="16"/>
        <end position="35"/>
    </location>
</feature>
<keyword evidence="1" id="KW-0472">Membrane</keyword>
<dbReference type="EMBL" id="JAGQLL010000058">
    <property type="protein sequence ID" value="MCA9380420.1"/>
    <property type="molecule type" value="Genomic_DNA"/>
</dbReference>
<dbReference type="Proteomes" id="UP000745577">
    <property type="component" value="Unassembled WGS sequence"/>
</dbReference>
<reference evidence="2" key="1">
    <citation type="submission" date="2020-04" db="EMBL/GenBank/DDBJ databases">
        <authorList>
            <person name="Zhang T."/>
        </authorList>
    </citation>
    <scope>NUCLEOTIDE SEQUENCE</scope>
    <source>
        <strain evidence="2">HKST-UBA15</strain>
    </source>
</reference>
<reference evidence="2" key="2">
    <citation type="journal article" date="2021" name="Microbiome">
        <title>Successional dynamics and alternative stable states in a saline activated sludge microbial community over 9 years.</title>
        <authorList>
            <person name="Wang Y."/>
            <person name="Ye J."/>
            <person name="Ju F."/>
            <person name="Liu L."/>
            <person name="Boyd J.A."/>
            <person name="Deng Y."/>
            <person name="Parks D.H."/>
            <person name="Jiang X."/>
            <person name="Yin X."/>
            <person name="Woodcroft B.J."/>
            <person name="Tyson G.W."/>
            <person name="Hugenholtz P."/>
            <person name="Polz M.F."/>
            <person name="Zhang T."/>
        </authorList>
    </citation>
    <scope>NUCLEOTIDE SEQUENCE</scope>
    <source>
        <strain evidence="2">HKST-UBA15</strain>
    </source>
</reference>
<protein>
    <submittedName>
        <fullName evidence="2">Uncharacterized protein</fullName>
    </submittedName>
</protein>
<accession>A0A955L1E8</accession>
<organism evidence="2 3">
    <name type="scientific">Candidatus Dojkabacteria bacterium</name>
    <dbReference type="NCBI Taxonomy" id="2099670"/>
    <lineage>
        <taxon>Bacteria</taxon>
        <taxon>Candidatus Dojkabacteria</taxon>
    </lineage>
</organism>
<gene>
    <name evidence="2" type="ORF">KC675_04545</name>
</gene>
<evidence type="ECO:0000256" key="1">
    <source>
        <dbReference type="SAM" id="Phobius"/>
    </source>
</evidence>
<proteinExistence type="predicted"/>
<sequence length="408" mass="46386">MSSRLSKATKHARKGVIIFLIFAISTFIFNFIFGLTDPDDPILNNNNKNQASPYLKPDQALGEIPFPDILSLETNPTSNTTYSLQDRDVLPNFPPVLNVYEINKPREKLGNVAKGNEVASALELNPNGRIISDNVLLWQSPDTTRSLTYNKLLEKWGYTIDLSKEKLDLEILSTLNTISDENYYDSIGNSVISALGLNNNYFDKSNNKIYYVNYDGVNKLSEASSPRLSKFVHITQFKSIVGSEIDPDYRPKENELQYSNLLSDVRKINYLSGVADILVRGDMEQIVPGLVKFDYHEFNYGLKGIYNSLNSTSAFLKLQNNEGVLYYLKLKGEDIFAAHQNLNVLEYKVKATDTQIIYIEPNEWIESEPWTNYLQPYYLFEGVAILEDGREADFAIILPALTDDEYLK</sequence>